<dbReference type="Proteomes" id="UP000252792">
    <property type="component" value="Unassembled WGS sequence"/>
</dbReference>
<dbReference type="SUPFAM" id="SSF48008">
    <property type="entry name" value="GntR ligand-binding domain-like"/>
    <property type="match status" value="1"/>
</dbReference>
<dbReference type="AlphaFoldDB" id="A0A366IVF1"/>
<reference evidence="5 6" key="1">
    <citation type="submission" date="2018-06" db="EMBL/GenBank/DDBJ databases">
        <title>Genomic Encyclopedia of Type Strains, Phase III (KMG-III): the genomes of soil and plant-associated and newly described type strains.</title>
        <authorList>
            <person name="Whitman W."/>
        </authorList>
    </citation>
    <scope>NUCLEOTIDE SEQUENCE [LARGE SCALE GENOMIC DNA]</scope>
    <source>
        <strain evidence="5 6">CECT 7377</strain>
    </source>
</reference>
<dbReference type="Pfam" id="PF07729">
    <property type="entry name" value="FCD"/>
    <property type="match status" value="1"/>
</dbReference>
<dbReference type="SMART" id="SM00895">
    <property type="entry name" value="FCD"/>
    <property type="match status" value="1"/>
</dbReference>
<protein>
    <submittedName>
        <fullName evidence="5">GntR family transcriptional regulator</fullName>
    </submittedName>
</protein>
<evidence type="ECO:0000259" key="4">
    <source>
        <dbReference type="PROSITE" id="PS50949"/>
    </source>
</evidence>
<organism evidence="5 6">
    <name type="scientific">Marinomonas rhizomae</name>
    <dbReference type="NCBI Taxonomy" id="491948"/>
    <lineage>
        <taxon>Bacteria</taxon>
        <taxon>Pseudomonadati</taxon>
        <taxon>Pseudomonadota</taxon>
        <taxon>Gammaproteobacteria</taxon>
        <taxon>Oceanospirillales</taxon>
        <taxon>Oceanospirillaceae</taxon>
        <taxon>Marinomonas</taxon>
    </lineage>
</organism>
<feature type="domain" description="HTH gntR-type" evidence="4">
    <location>
        <begin position="1"/>
        <end position="68"/>
    </location>
</feature>
<dbReference type="SMART" id="SM00345">
    <property type="entry name" value="HTH_GNTR"/>
    <property type="match status" value="1"/>
</dbReference>
<dbReference type="PROSITE" id="PS50949">
    <property type="entry name" value="HTH_GNTR"/>
    <property type="match status" value="1"/>
</dbReference>
<evidence type="ECO:0000256" key="3">
    <source>
        <dbReference type="ARBA" id="ARBA00023163"/>
    </source>
</evidence>
<dbReference type="InterPro" id="IPR036388">
    <property type="entry name" value="WH-like_DNA-bd_sf"/>
</dbReference>
<dbReference type="SUPFAM" id="SSF46785">
    <property type="entry name" value="Winged helix' DNA-binding domain"/>
    <property type="match status" value="1"/>
</dbReference>
<keyword evidence="1" id="KW-0805">Transcription regulation</keyword>
<dbReference type="InterPro" id="IPR000524">
    <property type="entry name" value="Tscrpt_reg_HTH_GntR"/>
</dbReference>
<accession>A0A366IVF1</accession>
<keyword evidence="2" id="KW-0238">DNA-binding</keyword>
<dbReference type="Pfam" id="PF00392">
    <property type="entry name" value="GntR"/>
    <property type="match status" value="1"/>
</dbReference>
<name>A0A366IVF1_9GAMM</name>
<comment type="caution">
    <text evidence="5">The sequence shown here is derived from an EMBL/GenBank/DDBJ whole genome shotgun (WGS) entry which is preliminary data.</text>
</comment>
<keyword evidence="3" id="KW-0804">Transcription</keyword>
<evidence type="ECO:0000256" key="2">
    <source>
        <dbReference type="ARBA" id="ARBA00023125"/>
    </source>
</evidence>
<dbReference type="GO" id="GO:0003677">
    <property type="term" value="F:DNA binding"/>
    <property type="evidence" value="ECO:0007669"/>
    <property type="project" value="UniProtKB-KW"/>
</dbReference>
<dbReference type="RefSeq" id="WP_113918405.1">
    <property type="nucleotide sequence ID" value="NZ_QNSE01000019.1"/>
</dbReference>
<dbReference type="InterPro" id="IPR008920">
    <property type="entry name" value="TF_FadR/GntR_C"/>
</dbReference>
<dbReference type="GO" id="GO:0003700">
    <property type="term" value="F:DNA-binding transcription factor activity"/>
    <property type="evidence" value="ECO:0007669"/>
    <property type="project" value="InterPro"/>
</dbReference>
<dbReference type="PANTHER" id="PTHR43537">
    <property type="entry name" value="TRANSCRIPTIONAL REGULATOR, GNTR FAMILY"/>
    <property type="match status" value="1"/>
</dbReference>
<evidence type="ECO:0000256" key="1">
    <source>
        <dbReference type="ARBA" id="ARBA00023015"/>
    </source>
</evidence>
<keyword evidence="6" id="KW-1185">Reference proteome</keyword>
<sequence length="221" mass="25049">MSSDVEIYQKILSAIVEHQLPPGVRLPEDKLSEAFGVSRTGIRKVLQRLALERFVTIQTNKGAHVSKPSEKEAKEVFASRILLEPQLIQDVVLNWDENLSTQFREKVEQERIADRDKDLARGIQLTAQFHYELAKLADNTVLADFIEQLCYRSSLVVAAYGSKNSISCECGDHEELLNLLDKGQAKEAKIWMTHHLEHIRNSLSLNATSDTSINFKTLFSK</sequence>
<dbReference type="PANTHER" id="PTHR43537:SF53">
    <property type="entry name" value="HTH-TYPE TRANSCRIPTIONAL REPRESSOR NANR"/>
    <property type="match status" value="1"/>
</dbReference>
<dbReference type="OrthoDB" id="5243844at2"/>
<evidence type="ECO:0000313" key="5">
    <source>
        <dbReference type="EMBL" id="RBP78537.1"/>
    </source>
</evidence>
<dbReference type="InterPro" id="IPR011711">
    <property type="entry name" value="GntR_C"/>
</dbReference>
<evidence type="ECO:0000313" key="6">
    <source>
        <dbReference type="Proteomes" id="UP000252792"/>
    </source>
</evidence>
<dbReference type="Gene3D" id="1.10.10.10">
    <property type="entry name" value="Winged helix-like DNA-binding domain superfamily/Winged helix DNA-binding domain"/>
    <property type="match status" value="1"/>
</dbReference>
<gene>
    <name evidence="5" type="ORF">DFP80_11934</name>
</gene>
<dbReference type="EMBL" id="QNSE01000019">
    <property type="protein sequence ID" value="RBP78537.1"/>
    <property type="molecule type" value="Genomic_DNA"/>
</dbReference>
<dbReference type="Gene3D" id="1.20.120.530">
    <property type="entry name" value="GntR ligand-binding domain-like"/>
    <property type="match status" value="1"/>
</dbReference>
<dbReference type="InterPro" id="IPR036390">
    <property type="entry name" value="WH_DNA-bd_sf"/>
</dbReference>
<dbReference type="CDD" id="cd07377">
    <property type="entry name" value="WHTH_GntR"/>
    <property type="match status" value="1"/>
</dbReference>
<proteinExistence type="predicted"/>